<protein>
    <submittedName>
        <fullName evidence="2">Uncharacterized protein</fullName>
    </submittedName>
</protein>
<dbReference type="EMBL" id="QGDH01000009">
    <property type="protein sequence ID" value="RAR15666.1"/>
    <property type="molecule type" value="Genomic_DNA"/>
</dbReference>
<feature type="compositionally biased region" description="Basic residues" evidence="1">
    <location>
        <begin position="299"/>
        <end position="309"/>
    </location>
</feature>
<organism evidence="2 3">
    <name type="scientific">Stemphylium lycopersici</name>
    <name type="common">Tomato gray leaf spot disease fungus</name>
    <name type="synonym">Thyrospora lycopersici</name>
    <dbReference type="NCBI Taxonomy" id="183478"/>
    <lineage>
        <taxon>Eukaryota</taxon>
        <taxon>Fungi</taxon>
        <taxon>Dikarya</taxon>
        <taxon>Ascomycota</taxon>
        <taxon>Pezizomycotina</taxon>
        <taxon>Dothideomycetes</taxon>
        <taxon>Pleosporomycetidae</taxon>
        <taxon>Pleosporales</taxon>
        <taxon>Pleosporineae</taxon>
        <taxon>Pleosporaceae</taxon>
        <taxon>Stemphylium</taxon>
    </lineage>
</organism>
<keyword evidence="3" id="KW-1185">Reference proteome</keyword>
<feature type="compositionally biased region" description="Polar residues" evidence="1">
    <location>
        <begin position="352"/>
        <end position="361"/>
    </location>
</feature>
<sequence>MTPLPPFPGSITQIAVQAATAVYPADYIVEHILKLSGYLIDLASNSNIFGRTGADPYSPSLSTLFVRLREKRLGPSRLPPGFLSPERIHARIHLRVSEEAASRPLADFEDLYYALLARIQDIYQLLNLRIESGFNIASHVVFDEGPSIAELHTSLTEYWNILNDAACGKALDDAIREARVQALRDEIAWQVENDNMSTEDAHAQLSQLYSADIYNGILGLNYIQDWVPAMVGAYLEQKYRHMFDLEKQEAAVKTRLERRQARMKPTRVASPPDTPEAQIHTGRHQARGVRRPCRESSLKARKQAHRRSKQLQEQSQLATIHNDMRPLSGSTASKKQSPIQSKDHDQPHEQASLHTSPSYQAQLHPGQHHEEHSAALYTPDTEQDRAYQADLEMFLDWHVKTQRVEEYSNYLRARASQSAQRVVQGTRAPADGSTGSRNEGDEFLHPDMDLSRFMEF</sequence>
<proteinExistence type="predicted"/>
<accession>A0A364NEH4</accession>
<dbReference type="AlphaFoldDB" id="A0A364NEH4"/>
<feature type="compositionally biased region" description="Polar residues" evidence="1">
    <location>
        <begin position="328"/>
        <end position="340"/>
    </location>
</feature>
<evidence type="ECO:0000256" key="1">
    <source>
        <dbReference type="SAM" id="MobiDB-lite"/>
    </source>
</evidence>
<feature type="region of interest" description="Disordered" evidence="1">
    <location>
        <begin position="256"/>
        <end position="372"/>
    </location>
</feature>
<comment type="caution">
    <text evidence="2">The sequence shown here is derived from an EMBL/GenBank/DDBJ whole genome shotgun (WGS) entry which is preliminary data.</text>
</comment>
<dbReference type="OrthoDB" id="5419508at2759"/>
<dbReference type="Proteomes" id="UP000249619">
    <property type="component" value="Unassembled WGS sequence"/>
</dbReference>
<feature type="region of interest" description="Disordered" evidence="1">
    <location>
        <begin position="421"/>
        <end position="445"/>
    </location>
</feature>
<feature type="compositionally biased region" description="Basic residues" evidence="1">
    <location>
        <begin position="281"/>
        <end position="291"/>
    </location>
</feature>
<gene>
    <name evidence="2" type="ORF">DDE83_000898</name>
</gene>
<evidence type="ECO:0000313" key="3">
    <source>
        <dbReference type="Proteomes" id="UP000249619"/>
    </source>
</evidence>
<name>A0A364NEH4_STELY</name>
<evidence type="ECO:0000313" key="2">
    <source>
        <dbReference type="EMBL" id="RAR15666.1"/>
    </source>
</evidence>
<reference evidence="3" key="1">
    <citation type="submission" date="2018-05" db="EMBL/GenBank/DDBJ databases">
        <title>Draft genome sequence of Stemphylium lycopersici strain CIDEFI 213.</title>
        <authorList>
            <person name="Medina R."/>
            <person name="Franco M.E.E."/>
            <person name="Lucentini C.G."/>
            <person name="Saparrat M.C.N."/>
            <person name="Balatti P.A."/>
        </authorList>
    </citation>
    <scope>NUCLEOTIDE SEQUENCE [LARGE SCALE GENOMIC DNA]</scope>
    <source>
        <strain evidence="3">CIDEFI 213</strain>
    </source>
</reference>